<feature type="region of interest" description="Disordered" evidence="2">
    <location>
        <begin position="1"/>
        <end position="492"/>
    </location>
</feature>
<feature type="compositionally biased region" description="Pro residues" evidence="2">
    <location>
        <begin position="373"/>
        <end position="382"/>
    </location>
</feature>
<feature type="region of interest" description="Disordered" evidence="2">
    <location>
        <begin position="505"/>
        <end position="611"/>
    </location>
</feature>
<feature type="region of interest" description="Disordered" evidence="2">
    <location>
        <begin position="979"/>
        <end position="1076"/>
    </location>
</feature>
<reference evidence="3 4" key="1">
    <citation type="journal article" date="2018" name="Nat. Ecol. Evol.">
        <title>Pezizomycetes genomes reveal the molecular basis of ectomycorrhizal truffle lifestyle.</title>
        <authorList>
            <person name="Murat C."/>
            <person name="Payen T."/>
            <person name="Noel B."/>
            <person name="Kuo A."/>
            <person name="Morin E."/>
            <person name="Chen J."/>
            <person name="Kohler A."/>
            <person name="Krizsan K."/>
            <person name="Balestrini R."/>
            <person name="Da Silva C."/>
            <person name="Montanini B."/>
            <person name="Hainaut M."/>
            <person name="Levati E."/>
            <person name="Barry K.W."/>
            <person name="Belfiori B."/>
            <person name="Cichocki N."/>
            <person name="Clum A."/>
            <person name="Dockter R.B."/>
            <person name="Fauchery L."/>
            <person name="Guy J."/>
            <person name="Iotti M."/>
            <person name="Le Tacon F."/>
            <person name="Lindquist E.A."/>
            <person name="Lipzen A."/>
            <person name="Malagnac F."/>
            <person name="Mello A."/>
            <person name="Molinier V."/>
            <person name="Miyauchi S."/>
            <person name="Poulain J."/>
            <person name="Riccioni C."/>
            <person name="Rubini A."/>
            <person name="Sitrit Y."/>
            <person name="Splivallo R."/>
            <person name="Traeger S."/>
            <person name="Wang M."/>
            <person name="Zifcakova L."/>
            <person name="Wipf D."/>
            <person name="Zambonelli A."/>
            <person name="Paolocci F."/>
            <person name="Nowrousian M."/>
            <person name="Ottonello S."/>
            <person name="Baldrian P."/>
            <person name="Spatafora J.W."/>
            <person name="Henrissat B."/>
            <person name="Nagy L.G."/>
            <person name="Aury J.M."/>
            <person name="Wincker P."/>
            <person name="Grigoriev I.V."/>
            <person name="Bonfante P."/>
            <person name="Martin F.M."/>
        </authorList>
    </citation>
    <scope>NUCLEOTIDE SEQUENCE [LARGE SCALE GENOMIC DNA]</scope>
    <source>
        <strain evidence="3 4">RN42</strain>
    </source>
</reference>
<evidence type="ECO:0000313" key="3">
    <source>
        <dbReference type="EMBL" id="RPA85371.1"/>
    </source>
</evidence>
<feature type="compositionally biased region" description="Basic and acidic residues" evidence="2">
    <location>
        <begin position="1040"/>
        <end position="1057"/>
    </location>
</feature>
<feature type="compositionally biased region" description="Pro residues" evidence="2">
    <location>
        <begin position="1024"/>
        <end position="1036"/>
    </location>
</feature>
<feature type="compositionally biased region" description="Polar residues" evidence="2">
    <location>
        <begin position="135"/>
        <end position="146"/>
    </location>
</feature>
<dbReference type="EMBL" id="ML119654">
    <property type="protein sequence ID" value="RPA85371.1"/>
    <property type="molecule type" value="Genomic_DNA"/>
</dbReference>
<feature type="compositionally biased region" description="Low complexity" evidence="2">
    <location>
        <begin position="1008"/>
        <end position="1023"/>
    </location>
</feature>
<name>A0A3N4IME6_ASCIM</name>
<dbReference type="Proteomes" id="UP000275078">
    <property type="component" value="Unassembled WGS sequence"/>
</dbReference>
<feature type="compositionally biased region" description="Polar residues" evidence="2">
    <location>
        <begin position="691"/>
        <end position="712"/>
    </location>
</feature>
<feature type="compositionally biased region" description="Basic and acidic residues" evidence="2">
    <location>
        <begin position="1319"/>
        <end position="1335"/>
    </location>
</feature>
<feature type="compositionally biased region" description="Polar residues" evidence="2">
    <location>
        <begin position="316"/>
        <end position="346"/>
    </location>
</feature>
<keyword evidence="1" id="KW-0175">Coiled coil</keyword>
<evidence type="ECO:0000256" key="1">
    <source>
        <dbReference type="SAM" id="Coils"/>
    </source>
</evidence>
<feature type="compositionally biased region" description="Polar residues" evidence="2">
    <location>
        <begin position="103"/>
        <end position="127"/>
    </location>
</feature>
<feature type="compositionally biased region" description="Polar residues" evidence="2">
    <location>
        <begin position="161"/>
        <end position="174"/>
    </location>
</feature>
<organism evidence="3 4">
    <name type="scientific">Ascobolus immersus RN42</name>
    <dbReference type="NCBI Taxonomy" id="1160509"/>
    <lineage>
        <taxon>Eukaryota</taxon>
        <taxon>Fungi</taxon>
        <taxon>Dikarya</taxon>
        <taxon>Ascomycota</taxon>
        <taxon>Pezizomycotina</taxon>
        <taxon>Pezizomycetes</taxon>
        <taxon>Pezizales</taxon>
        <taxon>Ascobolaceae</taxon>
        <taxon>Ascobolus</taxon>
    </lineage>
</organism>
<protein>
    <submittedName>
        <fullName evidence="3">Uncharacterized protein</fullName>
    </submittedName>
</protein>
<proteinExistence type="predicted"/>
<feature type="coiled-coil region" evidence="1">
    <location>
        <begin position="1093"/>
        <end position="1149"/>
    </location>
</feature>
<feature type="compositionally biased region" description="Low complexity" evidence="2">
    <location>
        <begin position="1058"/>
        <end position="1067"/>
    </location>
</feature>
<gene>
    <name evidence="3" type="ORF">BJ508DRAFT_303034</name>
</gene>
<accession>A0A3N4IME6</accession>
<feature type="compositionally biased region" description="Low complexity" evidence="2">
    <location>
        <begin position="980"/>
        <end position="993"/>
    </location>
</feature>
<evidence type="ECO:0000256" key="2">
    <source>
        <dbReference type="SAM" id="MobiDB-lite"/>
    </source>
</evidence>
<feature type="compositionally biased region" description="Basic and acidic residues" evidence="2">
    <location>
        <begin position="29"/>
        <end position="38"/>
    </location>
</feature>
<feature type="compositionally biased region" description="Polar residues" evidence="2">
    <location>
        <begin position="39"/>
        <end position="54"/>
    </location>
</feature>
<evidence type="ECO:0000313" key="4">
    <source>
        <dbReference type="Proteomes" id="UP000275078"/>
    </source>
</evidence>
<feature type="region of interest" description="Disordered" evidence="2">
    <location>
        <begin position="626"/>
        <end position="751"/>
    </location>
</feature>
<feature type="compositionally biased region" description="Low complexity" evidence="2">
    <location>
        <begin position="295"/>
        <end position="315"/>
    </location>
</feature>
<feature type="compositionally biased region" description="Basic and acidic residues" evidence="2">
    <location>
        <begin position="284"/>
        <end position="294"/>
    </location>
</feature>
<keyword evidence="4" id="KW-1185">Reference proteome</keyword>
<feature type="compositionally biased region" description="Polar residues" evidence="2">
    <location>
        <begin position="391"/>
        <end position="400"/>
    </location>
</feature>
<feature type="compositionally biased region" description="Basic and acidic residues" evidence="2">
    <location>
        <begin position="260"/>
        <end position="277"/>
    </location>
</feature>
<feature type="compositionally biased region" description="Basic residues" evidence="2">
    <location>
        <begin position="236"/>
        <end position="252"/>
    </location>
</feature>
<sequence length="1391" mass="152960">MAKSKGGKVGVARKTAAPGPVLIPPQQPPKDKDQDKNDTTNASGRHANAQSTTSSKDRRKPTLSRQDSEFASGTVGPAAPTKPSRPIGSASNSVSLPKDDRSLLSTKTSSSNALHDISSSPNGSRSSLKLPHPAKTSNPQVPSLPTNVLPLGPSDSAAKQMGNQQSHPSDNPPSKSHEGGTMSRKSKHDGDKRSKSGSSKSNKKGRKDREEARRLISSATSFVIPDDSDDLEGQPPRKKSKHSSKSPRRRPAFRSLTVTSEEKENKDKPERNREVPDKPTPSPKKNDTSQREKPLAPNLSTSSSTNNPTANPSTSEEPTTLQQAQPQQSLEATQEPTPLTSANDSDASLGIHNMPSNSRLIADYARRNSGTGPLPPGLPASPLPQLVRPPTSRTSTNDSLGNEDRAEQAISRIRSSRQNPIVLDEDDEPAENTAKAQNTSQMEDSEPRLASPATHLRGSLGTGPEEARPAMGGTAATGPRINSNSADPMKNKIAGISDATVVLVNGLQNNPPLPHHPQQTNGTLTSDSANTHNPSTRQVEKSKGKDTSKSPTKTTLKGKRNRIDPPQMQRLLAKKKLEGPDAGFSWSVESTPAPRSPPQEAVEPTSLPQLPAETLQAELERVQIERSQGALRVGGPRPPSLISSEPGEGDVSTGNGGIANISVSPPKTIPQGATYINLDSDEEDAVLDPRTPTSQSFRPQQAPSRPKPSQASLPAADHHMDVDTGEAGYGSELDPVEDSSRPPMADYRSFRPPLTKSKMVETYGDMGRMDPFPHREIEIDWKANSAIIDRMLNNIDDRMARDEAYRKRWDSAELPKLEQKSEAAERTYFGTDYLEKLLSCNLSEDNRKREVERLELTCFSLFQEAAAYIVQANYKASGFPYKNAVRGILDTYFLHGKQSMTPLQRLLFLFDKINFVGNASGEGTTGSDRIGFADWYRTRTPVFSGYKGVLSESAILDLVDIHTELMRLWERGEYEIAPESPSVVPRPQQSPPRARLNSLPRPTPNAESPQPQQQAPSTTSPSTGHPPAPPPTPVSPLKPSELKQKQKQLQEEAEKSRAAAATASTVKKAIDDSLPPPVRVNARAALKRPHNLMHDLAREAKYLNEERAKHRQAPRFLPENMTRKQRKELMRLYDRLSQLENKENGIRTEMTAFTKAQDAKIKEAIACGHQLLELTDRNHAALNLLVASSTEPEEVLKFRDETSSVEDATWSELPKFLQRRTNLVVEGGEREMEYIKQINTVKRDIKLVENQVRALRKVDGSTVTLPDQFLEFTQDFERSMKKVGTNLKNWPDRADKESDDEEHGQEDESSRKGKKKERRVGPEVLKKVTRAELKKTGGKIEMPGVEEISSDSESDGERHANERNGKRRLSVSEERKTHKRRRAVSDDDDDE</sequence>
<feature type="compositionally biased region" description="Basic and acidic residues" evidence="2">
    <location>
        <begin position="538"/>
        <end position="548"/>
    </location>
</feature>
<feature type="compositionally biased region" description="Polar residues" evidence="2">
    <location>
        <begin position="520"/>
        <end position="537"/>
    </location>
</feature>
<feature type="region of interest" description="Disordered" evidence="2">
    <location>
        <begin position="1287"/>
        <end position="1391"/>
    </location>
</feature>
<feature type="compositionally biased region" description="Basic and acidic residues" evidence="2">
    <location>
        <begin position="1355"/>
        <end position="1376"/>
    </location>
</feature>